<dbReference type="EMBL" id="LUGH01002199">
    <property type="protein sequence ID" value="OBZ80387.1"/>
    <property type="molecule type" value="Genomic_DNA"/>
</dbReference>
<comment type="caution">
    <text evidence="1">The sequence shown here is derived from an EMBL/GenBank/DDBJ whole genome shotgun (WGS) entry which is preliminary data.</text>
</comment>
<keyword evidence="2" id="KW-1185">Reference proteome</keyword>
<dbReference type="AlphaFoldDB" id="A0A1C7MUF1"/>
<gene>
    <name evidence="1" type="ORF">A0J61_11564</name>
</gene>
<proteinExistence type="predicted"/>
<dbReference type="InParanoid" id="A0A1C7MUF1"/>
<protein>
    <submittedName>
        <fullName evidence="1">Uncharacterized protein</fullName>
    </submittedName>
</protein>
<organism evidence="1 2">
    <name type="scientific">Choanephora cucurbitarum</name>
    <dbReference type="NCBI Taxonomy" id="101091"/>
    <lineage>
        <taxon>Eukaryota</taxon>
        <taxon>Fungi</taxon>
        <taxon>Fungi incertae sedis</taxon>
        <taxon>Mucoromycota</taxon>
        <taxon>Mucoromycotina</taxon>
        <taxon>Mucoromycetes</taxon>
        <taxon>Mucorales</taxon>
        <taxon>Mucorineae</taxon>
        <taxon>Choanephoraceae</taxon>
        <taxon>Choanephoroideae</taxon>
        <taxon>Choanephora</taxon>
    </lineage>
</organism>
<accession>A0A1C7MUF1</accession>
<name>A0A1C7MUF1_9FUNG</name>
<evidence type="ECO:0000313" key="2">
    <source>
        <dbReference type="Proteomes" id="UP000093000"/>
    </source>
</evidence>
<reference evidence="1 2" key="1">
    <citation type="submission" date="2016-03" db="EMBL/GenBank/DDBJ databases">
        <title>Choanephora cucurbitarum.</title>
        <authorList>
            <person name="Min B."/>
            <person name="Park H."/>
            <person name="Park J.-H."/>
            <person name="Shin H.-D."/>
            <person name="Choi I.-G."/>
        </authorList>
    </citation>
    <scope>NUCLEOTIDE SEQUENCE [LARGE SCALE GENOMIC DNA]</scope>
    <source>
        <strain evidence="1 2">KUS-F28377</strain>
    </source>
</reference>
<dbReference type="Proteomes" id="UP000093000">
    <property type="component" value="Unassembled WGS sequence"/>
</dbReference>
<evidence type="ECO:0000313" key="1">
    <source>
        <dbReference type="EMBL" id="OBZ80387.1"/>
    </source>
</evidence>
<sequence length="61" mass="6730">MTKNVTPEVRTTSLDFWNAFFTKSAAVSGTCAIIRLPFANLQQHLANSKKAGGDQDTLFIR</sequence>